<name>A0A8J2S048_9CRUS</name>
<dbReference type="Pfam" id="PF00379">
    <property type="entry name" value="Chitin_bind_4"/>
    <property type="match status" value="1"/>
</dbReference>
<keyword evidence="5" id="KW-1185">Reference proteome</keyword>
<evidence type="ECO:0000256" key="3">
    <source>
        <dbReference type="SAM" id="SignalP"/>
    </source>
</evidence>
<dbReference type="InterPro" id="IPR051217">
    <property type="entry name" value="Insect_Cuticle_Struc_Prot"/>
</dbReference>
<dbReference type="AlphaFoldDB" id="A0A8J2S048"/>
<protein>
    <recommendedName>
        <fullName evidence="6">Cuticular protein</fullName>
    </recommendedName>
</protein>
<evidence type="ECO:0000313" key="5">
    <source>
        <dbReference type="Proteomes" id="UP000789390"/>
    </source>
</evidence>
<organism evidence="4 5">
    <name type="scientific">Daphnia galeata</name>
    <dbReference type="NCBI Taxonomy" id="27404"/>
    <lineage>
        <taxon>Eukaryota</taxon>
        <taxon>Metazoa</taxon>
        <taxon>Ecdysozoa</taxon>
        <taxon>Arthropoda</taxon>
        <taxon>Crustacea</taxon>
        <taxon>Branchiopoda</taxon>
        <taxon>Diplostraca</taxon>
        <taxon>Cladocera</taxon>
        <taxon>Anomopoda</taxon>
        <taxon>Daphniidae</taxon>
        <taxon>Daphnia</taxon>
    </lineage>
</organism>
<dbReference type="OrthoDB" id="6884310at2759"/>
<evidence type="ECO:0008006" key="6">
    <source>
        <dbReference type="Google" id="ProtNLM"/>
    </source>
</evidence>
<evidence type="ECO:0000256" key="2">
    <source>
        <dbReference type="PROSITE-ProRule" id="PRU00497"/>
    </source>
</evidence>
<dbReference type="GO" id="GO:0042302">
    <property type="term" value="F:structural constituent of cuticle"/>
    <property type="evidence" value="ECO:0007669"/>
    <property type="project" value="UniProtKB-UniRule"/>
</dbReference>
<dbReference type="InterPro" id="IPR000618">
    <property type="entry name" value="Insect_cuticle"/>
</dbReference>
<comment type="caution">
    <text evidence="4">The sequence shown here is derived from an EMBL/GenBank/DDBJ whole genome shotgun (WGS) entry which is preliminary data.</text>
</comment>
<dbReference type="PANTHER" id="PTHR12236">
    <property type="entry name" value="STRUCTURAL CONTITUENT OF CUTICLE"/>
    <property type="match status" value="1"/>
</dbReference>
<dbReference type="Proteomes" id="UP000789390">
    <property type="component" value="Unassembled WGS sequence"/>
</dbReference>
<reference evidence="4" key="1">
    <citation type="submission" date="2021-11" db="EMBL/GenBank/DDBJ databases">
        <authorList>
            <person name="Schell T."/>
        </authorList>
    </citation>
    <scope>NUCLEOTIDE SEQUENCE</scope>
    <source>
        <strain evidence="4">M5</strain>
    </source>
</reference>
<dbReference type="EMBL" id="CAKKLH010000323">
    <property type="protein sequence ID" value="CAH0112150.1"/>
    <property type="molecule type" value="Genomic_DNA"/>
</dbReference>
<evidence type="ECO:0000313" key="4">
    <source>
        <dbReference type="EMBL" id="CAH0112150.1"/>
    </source>
</evidence>
<dbReference type="GO" id="GO:0005615">
    <property type="term" value="C:extracellular space"/>
    <property type="evidence" value="ECO:0007669"/>
    <property type="project" value="TreeGrafter"/>
</dbReference>
<feature type="chain" id="PRO_5035188325" description="Cuticular protein" evidence="3">
    <location>
        <begin position="21"/>
        <end position="204"/>
    </location>
</feature>
<dbReference type="PROSITE" id="PS51155">
    <property type="entry name" value="CHIT_BIND_RR_2"/>
    <property type="match status" value="1"/>
</dbReference>
<evidence type="ECO:0000256" key="1">
    <source>
        <dbReference type="ARBA" id="ARBA00022460"/>
    </source>
</evidence>
<sequence>MSFSMLTLLTIGFIISFTSPDQIGTTVVLMALIGSSLSYSGTYSNTPDYSYAYQILDTYSGQDFGHEEASKLGKVNGEYRVLLPDDRFQVVSYSADQNGYVADVKYSEGSSSPAYGKASGRSTGGGYSSGGASVKTSSFFNPPTSSANTGYSINNGGYQYGGATGSGHGAGIYNNNYQSGGVMTGQGSNQQTAFKSGCVCQCPA</sequence>
<feature type="signal peptide" evidence="3">
    <location>
        <begin position="1"/>
        <end position="20"/>
    </location>
</feature>
<keyword evidence="3" id="KW-0732">Signal</keyword>
<proteinExistence type="predicted"/>
<gene>
    <name evidence="4" type="ORF">DGAL_LOCUS15862</name>
</gene>
<accession>A0A8J2S048</accession>
<dbReference type="GO" id="GO:0031012">
    <property type="term" value="C:extracellular matrix"/>
    <property type="evidence" value="ECO:0007669"/>
    <property type="project" value="TreeGrafter"/>
</dbReference>
<dbReference type="PANTHER" id="PTHR12236:SF79">
    <property type="entry name" value="CUTICULAR PROTEIN 50CB-RELATED"/>
    <property type="match status" value="1"/>
</dbReference>
<keyword evidence="1 2" id="KW-0193">Cuticle</keyword>